<dbReference type="Gene3D" id="3.40.50.1460">
    <property type="match status" value="1"/>
</dbReference>
<evidence type="ECO:0000259" key="5">
    <source>
        <dbReference type="Pfam" id="PF00656"/>
    </source>
</evidence>
<dbReference type="PROSITE" id="PS50294">
    <property type="entry name" value="WD_REPEATS_REGION"/>
    <property type="match status" value="1"/>
</dbReference>
<evidence type="ECO:0000256" key="3">
    <source>
        <dbReference type="PROSITE-ProRule" id="PRU00221"/>
    </source>
</evidence>
<dbReference type="PROSITE" id="PS50082">
    <property type="entry name" value="WD_REPEATS_2"/>
    <property type="match status" value="3"/>
</dbReference>
<dbReference type="PRINTS" id="PR00320">
    <property type="entry name" value="GPROTEINBRPT"/>
</dbReference>
<organism evidence="7 8">
    <name type="scientific">Streptomyces cynarae</name>
    <dbReference type="NCBI Taxonomy" id="2981134"/>
    <lineage>
        <taxon>Bacteria</taxon>
        <taxon>Bacillati</taxon>
        <taxon>Actinomycetota</taxon>
        <taxon>Actinomycetes</taxon>
        <taxon>Kitasatosporales</taxon>
        <taxon>Streptomycetaceae</taxon>
        <taxon>Streptomyces</taxon>
    </lineage>
</organism>
<dbReference type="RefSeq" id="WP_263232167.1">
    <property type="nucleotide sequence ID" value="NZ_CP106793.1"/>
</dbReference>
<dbReference type="InterPro" id="IPR029030">
    <property type="entry name" value="Caspase-like_dom_sf"/>
</dbReference>
<dbReference type="InterPro" id="IPR020472">
    <property type="entry name" value="WD40_PAC1"/>
</dbReference>
<dbReference type="PANTHER" id="PTHR19848:SF8">
    <property type="entry name" value="F-BOX AND WD REPEAT DOMAIN CONTAINING 7"/>
    <property type="match status" value="1"/>
</dbReference>
<evidence type="ECO:0000256" key="4">
    <source>
        <dbReference type="SAM" id="MobiDB-lite"/>
    </source>
</evidence>
<dbReference type="PROSITE" id="PS00678">
    <property type="entry name" value="WD_REPEATS_1"/>
    <property type="match status" value="1"/>
</dbReference>
<feature type="domain" description="Peptidase C14 caspase" evidence="5">
    <location>
        <begin position="7"/>
        <end position="232"/>
    </location>
</feature>
<dbReference type="Pfam" id="PF00400">
    <property type="entry name" value="WD40"/>
    <property type="match status" value="2"/>
</dbReference>
<dbReference type="PANTHER" id="PTHR19848">
    <property type="entry name" value="WD40 REPEAT PROTEIN"/>
    <property type="match status" value="1"/>
</dbReference>
<evidence type="ECO:0000313" key="8">
    <source>
        <dbReference type="Proteomes" id="UP001061298"/>
    </source>
</evidence>
<dbReference type="InterPro" id="IPR011600">
    <property type="entry name" value="Pept_C14_caspase"/>
</dbReference>
<keyword evidence="2" id="KW-0677">Repeat</keyword>
<dbReference type="SUPFAM" id="SSF52540">
    <property type="entry name" value="P-loop containing nucleoside triphosphate hydrolases"/>
    <property type="match status" value="1"/>
</dbReference>
<proteinExistence type="predicted"/>
<dbReference type="InterPro" id="IPR049052">
    <property type="entry name" value="nSTAND1"/>
</dbReference>
<dbReference type="SMART" id="SM00320">
    <property type="entry name" value="WD40"/>
    <property type="match status" value="8"/>
</dbReference>
<evidence type="ECO:0000313" key="7">
    <source>
        <dbReference type="EMBL" id="UXY22036.1"/>
    </source>
</evidence>
<dbReference type="InterPro" id="IPR015943">
    <property type="entry name" value="WD40/YVTN_repeat-like_dom_sf"/>
</dbReference>
<keyword evidence="1 3" id="KW-0853">WD repeat</keyword>
<accession>A0ABY6E5U1</accession>
<dbReference type="SUPFAM" id="SSF50998">
    <property type="entry name" value="Quinoprotein alcohol dehydrogenase-like"/>
    <property type="match status" value="1"/>
</dbReference>
<feature type="region of interest" description="Disordered" evidence="4">
    <location>
        <begin position="1464"/>
        <end position="1508"/>
    </location>
</feature>
<dbReference type="InterPro" id="IPR001680">
    <property type="entry name" value="WD40_rpt"/>
</dbReference>
<feature type="repeat" description="WD" evidence="3">
    <location>
        <begin position="1161"/>
        <end position="1204"/>
    </location>
</feature>
<evidence type="ECO:0000259" key="6">
    <source>
        <dbReference type="Pfam" id="PF20703"/>
    </source>
</evidence>
<reference evidence="7" key="1">
    <citation type="submission" date="2022-10" db="EMBL/GenBank/DDBJ databases">
        <authorList>
            <person name="Mo P."/>
        </authorList>
    </citation>
    <scope>NUCLEOTIDE SEQUENCE</scope>
    <source>
        <strain evidence="7">HUAS 13-4</strain>
    </source>
</reference>
<dbReference type="InterPro" id="IPR027417">
    <property type="entry name" value="P-loop_NTPase"/>
</dbReference>
<dbReference type="Gene3D" id="3.40.50.300">
    <property type="entry name" value="P-loop containing nucleotide triphosphate hydrolases"/>
    <property type="match status" value="1"/>
</dbReference>
<dbReference type="SUPFAM" id="SSF50978">
    <property type="entry name" value="WD40 repeat-like"/>
    <property type="match status" value="1"/>
</dbReference>
<evidence type="ECO:0000256" key="1">
    <source>
        <dbReference type="ARBA" id="ARBA00022574"/>
    </source>
</evidence>
<protein>
    <submittedName>
        <fullName evidence="7">NACHT domain-containing protein</fullName>
    </submittedName>
</protein>
<dbReference type="Pfam" id="PF00656">
    <property type="entry name" value="Peptidase_C14"/>
    <property type="match status" value="1"/>
</dbReference>
<feature type="domain" description="Novel STAND NTPase 1" evidence="6">
    <location>
        <begin position="318"/>
        <end position="489"/>
    </location>
</feature>
<dbReference type="Proteomes" id="UP001061298">
    <property type="component" value="Chromosome"/>
</dbReference>
<sequence>MSTGGPRRHVLAFGTERYTHEELPALPGVVEDLPAVIGSLAGLGYESAAVFPEGLLNPRGPDEVVRPMLRWLDEAFEDGDTLVIYFSGHGQEESGHHYLLCADSETGPAELRISALPVGQLVELPALKGVSRLLLVLDSCYAGRGAVDALEQAVRAKLAVADAPGADPRFLKAFGVLCAARILQEARDGVFSASLTTVLTDEARLGNRASHISLPELVRGLNAEFRRRGVEQRADWAQLCDDTVEGDLTTGFFPNPYYVPQLLVEGREFDVAEQRFFVRRLGLRTQSELAEQRRRDAELMDHFSPRGTGRQTVNEVGHYFTGRGRVLERLAGWLRGETERQVRVFVVTGPPGVGKSAVLGRLVALSDPRVRETIPADTVPAGAQLPVGVVTVAVHARSLTLAQMTTALAAAVEAPEPTARSLRERLASLDTVATIVVDALDEAGSSQGEERQIAQFLGRLVADAPKLRLLIGVRPHIVGTVVTGVRQAEVINLADPAWTDPDDLVMYAEQLLRAPHGPGSDTGLPAEHINRIATHIAASSHPLFLVARLVARAVATRGVGDAPGPAELPAPVREHSPEAAVGRAFTWALELQLGREEAAHVRTLLLPLAYAEGQGMPLSQIWSVLASRRPSEAARTAERLLHLLRSDVVGPYVVEAVDDEGRSVYRLYHQSLADNLKKDAPDDIWARWYRRLLGTVPRTPDGRRLWRQADPYVLRHLPACAAGAGLLEELVGDAEFLVYAHPVGLTPLLRGLQSEPARLAAAVYRAHLEQHRGLEPEERRHVLSCDAARHRYDAMVRKLNRGGRDQRWKPLWAAAGRPPAALSPQLVLEGLPAPVIAVGHAELEGRDVVLGAEGHKVRVWGAENGLPLGEFEYGEQERVSALACTMVDGHSTVAVGTEDGTVWLHDLVTHTVVAARGHRARVTGLVCTALEGAPVVVSVDADGTLRTWDPADGASLPQTLTLGAGCSGALAGATVRGRPVVVAGDRLGALHVWDLTSGDCRSSDPTDSRTWKAMNDRPWDIAYSRTSKAPRQRFAIRAVSCTVVHGQPVAVTADGAGVRLWALTTRGPMEISARLPAVQATGVACLSLDEWAVAVIGARDGSVHLLDLALRETVATSGSATSGAVLAVHGFGTLGVATAVVGTEDGSVRVWDLALAPGGSWEGHSAPIRAVALSHYRSRPVVVTASEDTTLRVWDMTTGAPAAPVVTDGVSLFMALSAGRSDDRALALTSSANRPAEVWDLTTGTTMDHLAPCWATAVAVSTVQDRAVAVTADHLHRLRVRDLETGMALFDLPGHTARVTALCGTVVADRPVVVSAAEDRTVRLWSLADQREESRLACMFPPVALACVGLGDRPAVLIAFENGTVRIWDGHRDSVLLRHPGIITALACTVVDGRLVPATGGRDGAVAVWEPDHGEWPELPPQNPADVFSTPARSPVRGLEFGPGGRLVVCVDRDVYVFHRARGAAPDGDLPQAPGSGRELPPRPVSAQEPGHMPPPPRTSGKRSVYRT</sequence>
<evidence type="ECO:0000256" key="2">
    <source>
        <dbReference type="ARBA" id="ARBA00022737"/>
    </source>
</evidence>
<dbReference type="InterPro" id="IPR019775">
    <property type="entry name" value="WD40_repeat_CS"/>
</dbReference>
<dbReference type="InterPro" id="IPR011047">
    <property type="entry name" value="Quinoprotein_ADH-like_sf"/>
</dbReference>
<dbReference type="EMBL" id="CP106793">
    <property type="protein sequence ID" value="UXY22036.1"/>
    <property type="molecule type" value="Genomic_DNA"/>
</dbReference>
<dbReference type="Pfam" id="PF20703">
    <property type="entry name" value="nSTAND1"/>
    <property type="match status" value="1"/>
</dbReference>
<keyword evidence="8" id="KW-1185">Reference proteome</keyword>
<feature type="repeat" description="WD" evidence="3">
    <location>
        <begin position="1292"/>
        <end position="1335"/>
    </location>
</feature>
<dbReference type="InterPro" id="IPR036322">
    <property type="entry name" value="WD40_repeat_dom_sf"/>
</dbReference>
<dbReference type="SUPFAM" id="SSF52129">
    <property type="entry name" value="Caspase-like"/>
    <property type="match status" value="1"/>
</dbReference>
<name>A0ABY6E5U1_9ACTN</name>
<dbReference type="Gene3D" id="2.130.10.10">
    <property type="entry name" value="YVTN repeat-like/Quinoprotein amine dehydrogenase"/>
    <property type="match status" value="4"/>
</dbReference>
<feature type="repeat" description="WD" evidence="3">
    <location>
        <begin position="1140"/>
        <end position="1153"/>
    </location>
</feature>
<gene>
    <name evidence="7" type="ORF">N8I84_27510</name>
</gene>